<evidence type="ECO:0000313" key="4">
    <source>
        <dbReference type="EMBL" id="MBD2150139.1"/>
    </source>
</evidence>
<dbReference type="GO" id="GO:0005737">
    <property type="term" value="C:cytoplasm"/>
    <property type="evidence" value="ECO:0007669"/>
    <property type="project" value="TreeGrafter"/>
</dbReference>
<reference evidence="4" key="2">
    <citation type="submission" date="2020-08" db="EMBL/GenBank/DDBJ databases">
        <authorList>
            <person name="Chen M."/>
            <person name="Teng W."/>
            <person name="Zhao L."/>
            <person name="Hu C."/>
            <person name="Zhou Y."/>
            <person name="Han B."/>
            <person name="Song L."/>
            <person name="Shu W."/>
        </authorList>
    </citation>
    <scope>NUCLEOTIDE SEQUENCE</scope>
    <source>
        <strain evidence="4">FACHB-1277</strain>
    </source>
</reference>
<protein>
    <submittedName>
        <fullName evidence="4">GNAT family N-acetyltransferase</fullName>
    </submittedName>
</protein>
<evidence type="ECO:0000313" key="5">
    <source>
        <dbReference type="Proteomes" id="UP000631421"/>
    </source>
</evidence>
<comment type="caution">
    <text evidence="4">The sequence shown here is derived from an EMBL/GenBank/DDBJ whole genome shotgun (WGS) entry which is preliminary data.</text>
</comment>
<dbReference type="InterPro" id="IPR016181">
    <property type="entry name" value="Acyl_CoA_acyltransferase"/>
</dbReference>
<dbReference type="Pfam" id="PF00583">
    <property type="entry name" value="Acetyltransf_1"/>
    <property type="match status" value="1"/>
</dbReference>
<reference evidence="4" key="1">
    <citation type="journal article" date="2015" name="ISME J.">
        <title>Draft Genome Sequence of Streptomyces incarnatus NRRL8089, which Produces the Nucleoside Antibiotic Sinefungin.</title>
        <authorList>
            <person name="Oshima K."/>
            <person name="Hattori M."/>
            <person name="Shimizu H."/>
            <person name="Fukuda K."/>
            <person name="Nemoto M."/>
            <person name="Inagaki K."/>
            <person name="Tamura T."/>
        </authorList>
    </citation>
    <scope>NUCLEOTIDE SEQUENCE</scope>
    <source>
        <strain evidence="4">FACHB-1277</strain>
    </source>
</reference>
<name>A0A926Z7N6_9CYAN</name>
<sequence>MDHRHIRFSDRQEDVDIHQLQALFKMGTFWANTRTVADMEIAIANSKPVVTVWDGDRLIGHARATSDGIYRATIWDVVIATQYRGAGLGRKLVQTVLAHPHVCNVERVYLMTTHQQKFYEQIGFDSNTSTTLVLFNHRFSGDRAMQLPASIPEVEESVTTSDRVLSVSSRYSALR</sequence>
<dbReference type="AlphaFoldDB" id="A0A926Z7N6"/>
<evidence type="ECO:0000256" key="2">
    <source>
        <dbReference type="ARBA" id="ARBA00023315"/>
    </source>
</evidence>
<dbReference type="SUPFAM" id="SSF55729">
    <property type="entry name" value="Acyl-CoA N-acyltransferases (Nat)"/>
    <property type="match status" value="1"/>
</dbReference>
<dbReference type="Gene3D" id="3.40.630.30">
    <property type="match status" value="1"/>
</dbReference>
<keyword evidence="2" id="KW-0012">Acyltransferase</keyword>
<dbReference type="InterPro" id="IPR000182">
    <property type="entry name" value="GNAT_dom"/>
</dbReference>
<gene>
    <name evidence="4" type="ORF">H6F44_08415</name>
</gene>
<evidence type="ECO:0000256" key="1">
    <source>
        <dbReference type="ARBA" id="ARBA00022679"/>
    </source>
</evidence>
<dbReference type="EMBL" id="JACJPY010000020">
    <property type="protein sequence ID" value="MBD2150139.1"/>
    <property type="molecule type" value="Genomic_DNA"/>
</dbReference>
<feature type="domain" description="N-acetyltransferase" evidence="3">
    <location>
        <begin position="6"/>
        <end position="150"/>
    </location>
</feature>
<dbReference type="Proteomes" id="UP000631421">
    <property type="component" value="Unassembled WGS sequence"/>
</dbReference>
<dbReference type="PANTHER" id="PTHR43626">
    <property type="entry name" value="ACYL-COA N-ACYLTRANSFERASE"/>
    <property type="match status" value="1"/>
</dbReference>
<dbReference type="InterPro" id="IPR045039">
    <property type="entry name" value="NSI-like"/>
</dbReference>
<dbReference type="CDD" id="cd04301">
    <property type="entry name" value="NAT_SF"/>
    <property type="match status" value="1"/>
</dbReference>
<dbReference type="GO" id="GO:0008080">
    <property type="term" value="F:N-acetyltransferase activity"/>
    <property type="evidence" value="ECO:0007669"/>
    <property type="project" value="InterPro"/>
</dbReference>
<evidence type="ECO:0000259" key="3">
    <source>
        <dbReference type="PROSITE" id="PS51186"/>
    </source>
</evidence>
<proteinExistence type="predicted"/>
<organism evidence="4 5">
    <name type="scientific">Pseudanabaena cinerea FACHB-1277</name>
    <dbReference type="NCBI Taxonomy" id="2949581"/>
    <lineage>
        <taxon>Bacteria</taxon>
        <taxon>Bacillati</taxon>
        <taxon>Cyanobacteriota</taxon>
        <taxon>Cyanophyceae</taxon>
        <taxon>Pseudanabaenales</taxon>
        <taxon>Pseudanabaenaceae</taxon>
        <taxon>Pseudanabaena</taxon>
        <taxon>Pseudanabaena cinerea</taxon>
    </lineage>
</organism>
<keyword evidence="5" id="KW-1185">Reference proteome</keyword>
<keyword evidence="1" id="KW-0808">Transferase</keyword>
<dbReference type="PANTHER" id="PTHR43626:SF4">
    <property type="entry name" value="GCN5-RELATED N-ACETYLTRANSFERASE 2, CHLOROPLASTIC"/>
    <property type="match status" value="1"/>
</dbReference>
<accession>A0A926Z7N6</accession>
<dbReference type="RefSeq" id="WP_190350507.1">
    <property type="nucleotide sequence ID" value="NZ_JACJPY010000020.1"/>
</dbReference>
<dbReference type="PROSITE" id="PS51186">
    <property type="entry name" value="GNAT"/>
    <property type="match status" value="1"/>
</dbReference>